<dbReference type="EMBL" id="BMAT01013039">
    <property type="protein sequence ID" value="GFS04579.1"/>
    <property type="molecule type" value="Genomic_DNA"/>
</dbReference>
<accession>A0AAV4I2T5</accession>
<keyword evidence="3" id="KW-1185">Reference proteome</keyword>
<comment type="caution">
    <text evidence="2">The sequence shown here is derived from an EMBL/GenBank/DDBJ whole genome shotgun (WGS) entry which is preliminary data.</text>
</comment>
<gene>
    <name evidence="2" type="ORF">ElyMa_006498700</name>
</gene>
<feature type="compositionally biased region" description="Polar residues" evidence="1">
    <location>
        <begin position="78"/>
        <end position="87"/>
    </location>
</feature>
<organism evidence="2 3">
    <name type="scientific">Elysia marginata</name>
    <dbReference type="NCBI Taxonomy" id="1093978"/>
    <lineage>
        <taxon>Eukaryota</taxon>
        <taxon>Metazoa</taxon>
        <taxon>Spiralia</taxon>
        <taxon>Lophotrochozoa</taxon>
        <taxon>Mollusca</taxon>
        <taxon>Gastropoda</taxon>
        <taxon>Heterobranchia</taxon>
        <taxon>Euthyneura</taxon>
        <taxon>Panpulmonata</taxon>
        <taxon>Sacoglossa</taxon>
        <taxon>Placobranchoidea</taxon>
        <taxon>Plakobranchidae</taxon>
        <taxon>Elysia</taxon>
    </lineage>
</organism>
<feature type="compositionally biased region" description="Basic and acidic residues" evidence="1">
    <location>
        <begin position="59"/>
        <end position="77"/>
    </location>
</feature>
<evidence type="ECO:0000313" key="2">
    <source>
        <dbReference type="EMBL" id="GFS04579.1"/>
    </source>
</evidence>
<evidence type="ECO:0000256" key="1">
    <source>
        <dbReference type="SAM" id="MobiDB-lite"/>
    </source>
</evidence>
<reference evidence="2 3" key="1">
    <citation type="journal article" date="2021" name="Elife">
        <title>Chloroplast acquisition without the gene transfer in kleptoplastic sea slugs, Plakobranchus ocellatus.</title>
        <authorList>
            <person name="Maeda T."/>
            <person name="Takahashi S."/>
            <person name="Yoshida T."/>
            <person name="Shimamura S."/>
            <person name="Takaki Y."/>
            <person name="Nagai Y."/>
            <person name="Toyoda A."/>
            <person name="Suzuki Y."/>
            <person name="Arimoto A."/>
            <person name="Ishii H."/>
            <person name="Satoh N."/>
            <person name="Nishiyama T."/>
            <person name="Hasebe M."/>
            <person name="Maruyama T."/>
            <person name="Minagawa J."/>
            <person name="Obokata J."/>
            <person name="Shigenobu S."/>
        </authorList>
    </citation>
    <scope>NUCLEOTIDE SEQUENCE [LARGE SCALE GENOMIC DNA]</scope>
</reference>
<proteinExistence type="predicted"/>
<protein>
    <submittedName>
        <fullName evidence="2">Uncharacterized protein</fullName>
    </submittedName>
</protein>
<dbReference type="Proteomes" id="UP000762676">
    <property type="component" value="Unassembled WGS sequence"/>
</dbReference>
<sequence length="115" mass="13457">MSSLLNLLGHGRSNRWSVHVSNLDILDRLSSLGRHRWSVVGSFKRKLSKKINKTLKQNTEVRDGQAESNRDHKKREMGTQTPLTTPYSKAYSKMRPCRMRQQPPRTFQEMYVIED</sequence>
<dbReference type="AlphaFoldDB" id="A0AAV4I2T5"/>
<feature type="region of interest" description="Disordered" evidence="1">
    <location>
        <begin position="54"/>
        <end position="103"/>
    </location>
</feature>
<name>A0AAV4I2T5_9GAST</name>
<evidence type="ECO:0000313" key="3">
    <source>
        <dbReference type="Proteomes" id="UP000762676"/>
    </source>
</evidence>